<name>A0ACB9MQE9_9MYRT</name>
<accession>A0ACB9MQE9</accession>
<keyword evidence="2" id="KW-1185">Reference proteome</keyword>
<dbReference type="EMBL" id="CM042888">
    <property type="protein sequence ID" value="KAI4325787.1"/>
    <property type="molecule type" value="Genomic_DNA"/>
</dbReference>
<dbReference type="Proteomes" id="UP001057402">
    <property type="component" value="Chromosome 9"/>
</dbReference>
<evidence type="ECO:0000313" key="2">
    <source>
        <dbReference type="Proteomes" id="UP001057402"/>
    </source>
</evidence>
<organism evidence="1 2">
    <name type="scientific">Melastoma candidum</name>
    <dbReference type="NCBI Taxonomy" id="119954"/>
    <lineage>
        <taxon>Eukaryota</taxon>
        <taxon>Viridiplantae</taxon>
        <taxon>Streptophyta</taxon>
        <taxon>Embryophyta</taxon>
        <taxon>Tracheophyta</taxon>
        <taxon>Spermatophyta</taxon>
        <taxon>Magnoliopsida</taxon>
        <taxon>eudicotyledons</taxon>
        <taxon>Gunneridae</taxon>
        <taxon>Pentapetalae</taxon>
        <taxon>rosids</taxon>
        <taxon>malvids</taxon>
        <taxon>Myrtales</taxon>
        <taxon>Melastomataceae</taxon>
        <taxon>Melastomatoideae</taxon>
        <taxon>Melastomateae</taxon>
        <taxon>Melastoma</taxon>
    </lineage>
</organism>
<reference evidence="2" key="1">
    <citation type="journal article" date="2023" name="Front. Plant Sci.">
        <title>Chromosomal-level genome assembly of Melastoma candidum provides insights into trichome evolution.</title>
        <authorList>
            <person name="Zhong Y."/>
            <person name="Wu W."/>
            <person name="Sun C."/>
            <person name="Zou P."/>
            <person name="Liu Y."/>
            <person name="Dai S."/>
            <person name="Zhou R."/>
        </authorList>
    </citation>
    <scope>NUCLEOTIDE SEQUENCE [LARGE SCALE GENOMIC DNA]</scope>
</reference>
<sequence length="128" mass="13860">MASDDSSKVEVVTVDVIHAKDLVASSGHRYLDVRTEAEFNTAHPDAGEVLNIPYMFITPEGRVKNPQFLEQVSSAYRPDDKIVVGCRSGVRSLAAAGDLLNAGYKHVYNVGGGHLAWVEKGLPVKQLP</sequence>
<evidence type="ECO:0000313" key="1">
    <source>
        <dbReference type="EMBL" id="KAI4325787.1"/>
    </source>
</evidence>
<gene>
    <name evidence="1" type="ORF">MLD38_031154</name>
</gene>
<proteinExistence type="predicted"/>
<comment type="caution">
    <text evidence="1">The sequence shown here is derived from an EMBL/GenBank/DDBJ whole genome shotgun (WGS) entry which is preliminary data.</text>
</comment>
<protein>
    <submittedName>
        <fullName evidence="1">Uncharacterized protein</fullName>
    </submittedName>
</protein>